<feature type="signal peptide" evidence="4">
    <location>
        <begin position="1"/>
        <end position="18"/>
    </location>
</feature>
<dbReference type="GO" id="GO:0008270">
    <property type="term" value="F:zinc ion binding"/>
    <property type="evidence" value="ECO:0007669"/>
    <property type="project" value="UniProtKB-KW"/>
</dbReference>
<keyword evidence="3" id="KW-0862">Zinc</keyword>
<reference evidence="7" key="2">
    <citation type="submission" date="2023-05" db="EMBL/GenBank/DDBJ databases">
        <authorList>
            <person name="Schelkunov M.I."/>
        </authorList>
    </citation>
    <scope>NUCLEOTIDE SEQUENCE</scope>
    <source>
        <strain evidence="7">Hsosn_3</strain>
        <tissue evidence="7">Leaf</tissue>
    </source>
</reference>
<dbReference type="EMBL" id="JAUIZM010000005">
    <property type="protein sequence ID" value="KAK1386072.1"/>
    <property type="molecule type" value="Genomic_DNA"/>
</dbReference>
<feature type="domain" description="BED-type" evidence="5">
    <location>
        <begin position="36"/>
        <end position="59"/>
    </location>
</feature>
<dbReference type="PANTHER" id="PTHR46951">
    <property type="entry name" value="BED-TYPE DOMAIN-CONTAINING PROTEIN"/>
    <property type="match status" value="1"/>
</dbReference>
<gene>
    <name evidence="6" type="ORF">POM88_023807</name>
    <name evidence="7" type="ORF">POM88_023821</name>
</gene>
<reference evidence="7" key="1">
    <citation type="submission" date="2023-02" db="EMBL/GenBank/DDBJ databases">
        <title>Genome of toxic invasive species Heracleum sosnowskyi carries increased number of genes despite the absence of recent whole-genome duplications.</title>
        <authorList>
            <person name="Schelkunov M."/>
            <person name="Shtratnikova V."/>
            <person name="Makarenko M."/>
            <person name="Klepikova A."/>
            <person name="Omelchenko D."/>
            <person name="Novikova G."/>
            <person name="Obukhova E."/>
            <person name="Bogdanov V."/>
            <person name="Penin A."/>
            <person name="Logacheva M."/>
        </authorList>
    </citation>
    <scope>NUCLEOTIDE SEQUENCE</scope>
    <source>
        <strain evidence="7">Hsosn_3</strain>
        <tissue evidence="7">Leaf</tissue>
    </source>
</reference>
<feature type="chain" id="PRO_5042442304" description="BED-type domain-containing protein" evidence="4">
    <location>
        <begin position="19"/>
        <end position="103"/>
    </location>
</feature>
<dbReference type="EMBL" id="JAUIZM010000005">
    <property type="protein sequence ID" value="KAK1386086.1"/>
    <property type="molecule type" value="Genomic_DNA"/>
</dbReference>
<evidence type="ECO:0000256" key="2">
    <source>
        <dbReference type="ARBA" id="ARBA00022771"/>
    </source>
</evidence>
<keyword evidence="1" id="KW-0479">Metal-binding</keyword>
<evidence type="ECO:0000313" key="7">
    <source>
        <dbReference type="EMBL" id="KAK1386086.1"/>
    </source>
</evidence>
<dbReference type="AlphaFoldDB" id="A0AAD8MUS3"/>
<name>A0AAD8MUS3_9APIA</name>
<comment type="caution">
    <text evidence="7">The sequence shown here is derived from an EMBL/GenBank/DDBJ whole genome shotgun (WGS) entry which is preliminary data.</text>
</comment>
<protein>
    <recommendedName>
        <fullName evidence="5">BED-type domain-containing protein</fullName>
    </recommendedName>
</protein>
<dbReference type="GO" id="GO:0003677">
    <property type="term" value="F:DNA binding"/>
    <property type="evidence" value="ECO:0007669"/>
    <property type="project" value="InterPro"/>
</dbReference>
<dbReference type="Pfam" id="PF02892">
    <property type="entry name" value="zf-BED"/>
    <property type="match status" value="1"/>
</dbReference>
<evidence type="ECO:0000259" key="5">
    <source>
        <dbReference type="Pfam" id="PF02892"/>
    </source>
</evidence>
<organism evidence="7 8">
    <name type="scientific">Heracleum sosnowskyi</name>
    <dbReference type="NCBI Taxonomy" id="360622"/>
    <lineage>
        <taxon>Eukaryota</taxon>
        <taxon>Viridiplantae</taxon>
        <taxon>Streptophyta</taxon>
        <taxon>Embryophyta</taxon>
        <taxon>Tracheophyta</taxon>
        <taxon>Spermatophyta</taxon>
        <taxon>Magnoliopsida</taxon>
        <taxon>eudicotyledons</taxon>
        <taxon>Gunneridae</taxon>
        <taxon>Pentapetalae</taxon>
        <taxon>asterids</taxon>
        <taxon>campanulids</taxon>
        <taxon>Apiales</taxon>
        <taxon>Apiaceae</taxon>
        <taxon>Apioideae</taxon>
        <taxon>apioid superclade</taxon>
        <taxon>Tordylieae</taxon>
        <taxon>Tordyliinae</taxon>
        <taxon>Heracleum</taxon>
    </lineage>
</organism>
<keyword evidence="2" id="KW-0863">Zinc-finger</keyword>
<proteinExistence type="predicted"/>
<evidence type="ECO:0000256" key="1">
    <source>
        <dbReference type="ARBA" id="ARBA00022723"/>
    </source>
</evidence>
<keyword evidence="4" id="KW-0732">Signal</keyword>
<keyword evidence="8" id="KW-1185">Reference proteome</keyword>
<dbReference type="InterPro" id="IPR003656">
    <property type="entry name" value="Znf_BED"/>
</dbReference>
<evidence type="ECO:0000256" key="4">
    <source>
        <dbReference type="SAM" id="SignalP"/>
    </source>
</evidence>
<dbReference type="PANTHER" id="PTHR46951:SF2">
    <property type="entry name" value="BED-TYPE DOMAIN-CONTAINING PROTEIN"/>
    <property type="match status" value="1"/>
</dbReference>
<dbReference type="Proteomes" id="UP001237642">
    <property type="component" value="Unassembled WGS sequence"/>
</dbReference>
<evidence type="ECO:0000256" key="3">
    <source>
        <dbReference type="ARBA" id="ARBA00022833"/>
    </source>
</evidence>
<evidence type="ECO:0000313" key="8">
    <source>
        <dbReference type="Proteomes" id="UP001237642"/>
    </source>
</evidence>
<sequence length="103" mass="11753">MTQLLLFTFMLFIEWFQKEKLLILGGSMVQLLMDIKRKVKCNYCAKIVSGGITRLKQHVAGISGNVEPCPSAPKETRVNLAMDIKLVELSKVRMLLELRVRMT</sequence>
<evidence type="ECO:0000313" key="6">
    <source>
        <dbReference type="EMBL" id="KAK1386072.1"/>
    </source>
</evidence>
<accession>A0AAD8MUS3</accession>